<evidence type="ECO:0000259" key="1">
    <source>
        <dbReference type="Pfam" id="PF14529"/>
    </source>
</evidence>
<proteinExistence type="predicted"/>
<dbReference type="AlphaFoldDB" id="A0AAW1DD30"/>
<keyword evidence="3" id="KW-1185">Reference proteome</keyword>
<protein>
    <recommendedName>
        <fullName evidence="1">Endonuclease/exonuclease/phosphatase domain-containing protein</fullName>
    </recommendedName>
</protein>
<comment type="caution">
    <text evidence="2">The sequence shown here is derived from an EMBL/GenBank/DDBJ whole genome shotgun (WGS) entry which is preliminary data.</text>
</comment>
<dbReference type="PANTHER" id="PTHR33273">
    <property type="entry name" value="DOMAIN-CONTAINING PROTEIN, PUTATIVE-RELATED"/>
    <property type="match status" value="1"/>
</dbReference>
<evidence type="ECO:0000313" key="3">
    <source>
        <dbReference type="Proteomes" id="UP001461498"/>
    </source>
</evidence>
<evidence type="ECO:0000313" key="2">
    <source>
        <dbReference type="EMBL" id="KAK9508696.1"/>
    </source>
</evidence>
<sequence length="230" mass="26542">MKVPLHILQWNATSVVNKHQELEAFLLINRINIAALSETWFRPGVNYKFRGFNISREVRTDEKSGVVLLVKDSLSYNVINNLYRINDLLQVRIQLMFHNRTQLSIISLYNSPTNRVSAHDWKNFFNDIPKPAIVLGDFNFHHTVEMSNWTDVKGRNLLAATNETNFIFLNDGTPTYVNKRNSRNVSAIDVTFVSRDIAHLFDWRVDPDPKGSNLPLIIKANKSCTVYHLC</sequence>
<feature type="domain" description="Endonuclease/exonuclease/phosphatase" evidence="1">
    <location>
        <begin position="104"/>
        <end position="209"/>
    </location>
</feature>
<dbReference type="Gene3D" id="3.60.10.10">
    <property type="entry name" value="Endonuclease/exonuclease/phosphatase"/>
    <property type="match status" value="1"/>
</dbReference>
<dbReference type="EMBL" id="JAPXFL010000003">
    <property type="protein sequence ID" value="KAK9508696.1"/>
    <property type="molecule type" value="Genomic_DNA"/>
</dbReference>
<gene>
    <name evidence="2" type="ORF">O3M35_006189</name>
</gene>
<dbReference type="SUPFAM" id="SSF56219">
    <property type="entry name" value="DNase I-like"/>
    <property type="match status" value="1"/>
</dbReference>
<dbReference type="InterPro" id="IPR005135">
    <property type="entry name" value="Endo/exonuclease/phosphatase"/>
</dbReference>
<dbReference type="Proteomes" id="UP001461498">
    <property type="component" value="Unassembled WGS sequence"/>
</dbReference>
<dbReference type="PANTHER" id="PTHR33273:SF4">
    <property type="entry name" value="ENDONUCLEASE_EXONUCLEASE_PHOSPHATASE DOMAIN-CONTAINING PROTEIN"/>
    <property type="match status" value="1"/>
</dbReference>
<dbReference type="GO" id="GO:0003824">
    <property type="term" value="F:catalytic activity"/>
    <property type="evidence" value="ECO:0007669"/>
    <property type="project" value="InterPro"/>
</dbReference>
<reference evidence="2 3" key="1">
    <citation type="submission" date="2022-12" db="EMBL/GenBank/DDBJ databases">
        <title>Chromosome-level genome assembly of true bugs.</title>
        <authorList>
            <person name="Ma L."/>
            <person name="Li H."/>
        </authorList>
    </citation>
    <scope>NUCLEOTIDE SEQUENCE [LARGE SCALE GENOMIC DNA]</scope>
    <source>
        <strain evidence="2">Lab_2022b</strain>
    </source>
</reference>
<name>A0AAW1DD30_9HEMI</name>
<accession>A0AAW1DD30</accession>
<dbReference type="Pfam" id="PF14529">
    <property type="entry name" value="Exo_endo_phos_2"/>
    <property type="match status" value="1"/>
</dbReference>
<dbReference type="InterPro" id="IPR036691">
    <property type="entry name" value="Endo/exonu/phosph_ase_sf"/>
</dbReference>
<organism evidence="2 3">
    <name type="scientific">Rhynocoris fuscipes</name>
    <dbReference type="NCBI Taxonomy" id="488301"/>
    <lineage>
        <taxon>Eukaryota</taxon>
        <taxon>Metazoa</taxon>
        <taxon>Ecdysozoa</taxon>
        <taxon>Arthropoda</taxon>
        <taxon>Hexapoda</taxon>
        <taxon>Insecta</taxon>
        <taxon>Pterygota</taxon>
        <taxon>Neoptera</taxon>
        <taxon>Paraneoptera</taxon>
        <taxon>Hemiptera</taxon>
        <taxon>Heteroptera</taxon>
        <taxon>Panheteroptera</taxon>
        <taxon>Cimicomorpha</taxon>
        <taxon>Reduviidae</taxon>
        <taxon>Harpactorinae</taxon>
        <taxon>Harpactorini</taxon>
        <taxon>Rhynocoris</taxon>
    </lineage>
</organism>